<feature type="compositionally biased region" description="Low complexity" evidence="4">
    <location>
        <begin position="605"/>
        <end position="638"/>
    </location>
</feature>
<dbReference type="GO" id="GO:0036149">
    <property type="term" value="P:phosphatidylinositol acyl-chain remodeling"/>
    <property type="evidence" value="ECO:0007669"/>
    <property type="project" value="TreeGrafter"/>
</dbReference>
<dbReference type="Pfam" id="PF01553">
    <property type="entry name" value="Acyltransferase"/>
    <property type="match status" value="1"/>
</dbReference>
<protein>
    <recommendedName>
        <fullName evidence="5">Phospholipid/glycerol acyltransferase domain-containing protein</fullName>
    </recommendedName>
</protein>
<dbReference type="CDD" id="cd07990">
    <property type="entry name" value="LPLAT_LCLAT1-like"/>
    <property type="match status" value="1"/>
</dbReference>
<evidence type="ECO:0000256" key="2">
    <source>
        <dbReference type="ARBA" id="ARBA00022679"/>
    </source>
</evidence>
<dbReference type="GeneID" id="19905645"/>
<name>R7Z4Y4_CONA1</name>
<dbReference type="STRING" id="1168221.R7Z4Y4"/>
<dbReference type="InterPro" id="IPR032098">
    <property type="entry name" value="Acyltransf_C"/>
</dbReference>
<proteinExistence type="inferred from homology"/>
<dbReference type="SUPFAM" id="SSF69593">
    <property type="entry name" value="Glycerol-3-phosphate (1)-acyltransferase"/>
    <property type="match status" value="1"/>
</dbReference>
<dbReference type="InterPro" id="IPR002123">
    <property type="entry name" value="Plipid/glycerol_acylTrfase"/>
</dbReference>
<dbReference type="RefSeq" id="XP_007784465.1">
    <property type="nucleotide sequence ID" value="XM_007786275.1"/>
</dbReference>
<gene>
    <name evidence="6" type="ORF">W97_08334</name>
</gene>
<dbReference type="GO" id="GO:0016746">
    <property type="term" value="F:acyltransferase activity"/>
    <property type="evidence" value="ECO:0007669"/>
    <property type="project" value="UniProtKB-KW"/>
</dbReference>
<keyword evidence="7" id="KW-1185">Reference proteome</keyword>
<dbReference type="PANTHER" id="PTHR10983">
    <property type="entry name" value="1-ACYLGLYCEROL-3-PHOSPHATE ACYLTRANSFERASE-RELATED"/>
    <property type="match status" value="1"/>
</dbReference>
<dbReference type="HOGENOM" id="CLU_020083_0_0_1"/>
<evidence type="ECO:0000256" key="1">
    <source>
        <dbReference type="ARBA" id="ARBA00008655"/>
    </source>
</evidence>
<evidence type="ECO:0000313" key="7">
    <source>
        <dbReference type="Proteomes" id="UP000016924"/>
    </source>
</evidence>
<dbReference type="SMART" id="SM00563">
    <property type="entry name" value="PlsC"/>
    <property type="match status" value="1"/>
</dbReference>
<feature type="domain" description="Phospholipid/glycerol acyltransferase" evidence="5">
    <location>
        <begin position="132"/>
        <end position="254"/>
    </location>
</feature>
<evidence type="ECO:0000313" key="6">
    <source>
        <dbReference type="EMBL" id="EON69148.1"/>
    </source>
</evidence>
<feature type="region of interest" description="Disordered" evidence="4">
    <location>
        <begin position="597"/>
        <end position="656"/>
    </location>
</feature>
<reference evidence="7" key="1">
    <citation type="submission" date="2012-06" db="EMBL/GenBank/DDBJ databases">
        <title>The genome sequence of Coniosporium apollinis CBS 100218.</title>
        <authorList>
            <consortium name="The Broad Institute Genome Sequencing Platform"/>
            <person name="Cuomo C."/>
            <person name="Gorbushina A."/>
            <person name="Noack S."/>
            <person name="Walker B."/>
            <person name="Young S.K."/>
            <person name="Zeng Q."/>
            <person name="Gargeya S."/>
            <person name="Fitzgerald M."/>
            <person name="Haas B."/>
            <person name="Abouelleil A."/>
            <person name="Alvarado L."/>
            <person name="Arachchi H.M."/>
            <person name="Berlin A.M."/>
            <person name="Chapman S.B."/>
            <person name="Goldberg J."/>
            <person name="Griggs A."/>
            <person name="Gujja S."/>
            <person name="Hansen M."/>
            <person name="Howarth C."/>
            <person name="Imamovic A."/>
            <person name="Larimer J."/>
            <person name="McCowan C."/>
            <person name="Montmayeur A."/>
            <person name="Murphy C."/>
            <person name="Neiman D."/>
            <person name="Pearson M."/>
            <person name="Priest M."/>
            <person name="Roberts A."/>
            <person name="Saif S."/>
            <person name="Shea T."/>
            <person name="Sisk P."/>
            <person name="Sykes S."/>
            <person name="Wortman J."/>
            <person name="Nusbaum C."/>
            <person name="Birren B."/>
        </authorList>
    </citation>
    <scope>NUCLEOTIDE SEQUENCE [LARGE SCALE GENOMIC DNA]</scope>
    <source>
        <strain evidence="7">CBS 100218</strain>
    </source>
</reference>
<feature type="region of interest" description="Disordered" evidence="4">
    <location>
        <begin position="515"/>
        <end position="581"/>
    </location>
</feature>
<dbReference type="EMBL" id="JH767607">
    <property type="protein sequence ID" value="EON69148.1"/>
    <property type="molecule type" value="Genomic_DNA"/>
</dbReference>
<sequence length="686" mass="74621">MAQNSPFDLGAGLDLLKTLGLGGGGMPQHPSGPPQHGQLSQAERAFSAGSSLLSGAMAITATQVMGAPLKLINEEYYNHYMAFTKQAFAVLITTITNWWSPTIVRVSADASMRGQLSQDEKGDLRCHFPHRIVLMANHQLYTDWLYLWWIAYTNGMHGYIYIILKESIKNIPIFGWSAQFYNFIFLSRKWEKDKSRFKEHLDKLNKPRDPMWLLIFPEGTNLSKSTRERSKEWAEKNGLEDMKHQLLPRSTGLHFCLEELKGTTDWLYDCTIAYEGVPEGQFGQDIFTLRSSFFEGRPPKSVNMHWRRFKIADIPLENPKAFEVWLRNRWREKDYMLEFYARTGRFPAEEFWKVQGPRTKEPGKAKYIETEVKSGSWEEFLSLFAPITALISVLFLFYSDPSKLLQGGGPGAPSESGESTMQSAMLKEMQAATAAGATAMPSGKKKPTASSSSSSDAGPVYKNLTSAQKASIKRQVAGGAPPKAKVQAKVQAASLPKIEPKVPVTKQMAAAAKPARVQASSVAGKKPQVATADAKKAANAISGGKASSVTASKKPATAGGAKSVASLPNRARPGSAMGSVASLPVGASAANFVPARQAAKDTALKKAAAGMAPQKAGEGKKPAAATKAPAKASTAAPKVQKQPESAAPPSIKVDKKLLDKMVPKKGEEFMKIDPETLKKIQAGMKK</sequence>
<organism evidence="6 7">
    <name type="scientific">Coniosporium apollinis (strain CBS 100218)</name>
    <name type="common">Rock-inhabiting black yeast</name>
    <dbReference type="NCBI Taxonomy" id="1168221"/>
    <lineage>
        <taxon>Eukaryota</taxon>
        <taxon>Fungi</taxon>
        <taxon>Dikarya</taxon>
        <taxon>Ascomycota</taxon>
        <taxon>Pezizomycotina</taxon>
        <taxon>Dothideomycetes</taxon>
        <taxon>Dothideomycetes incertae sedis</taxon>
        <taxon>Coniosporium</taxon>
    </lineage>
</organism>
<dbReference type="GO" id="GO:0005783">
    <property type="term" value="C:endoplasmic reticulum"/>
    <property type="evidence" value="ECO:0007669"/>
    <property type="project" value="TreeGrafter"/>
</dbReference>
<evidence type="ECO:0000256" key="4">
    <source>
        <dbReference type="SAM" id="MobiDB-lite"/>
    </source>
</evidence>
<dbReference type="AlphaFoldDB" id="R7Z4Y4"/>
<feature type="region of interest" description="Disordered" evidence="4">
    <location>
        <begin position="431"/>
        <end position="461"/>
    </location>
</feature>
<evidence type="ECO:0000256" key="3">
    <source>
        <dbReference type="ARBA" id="ARBA00023315"/>
    </source>
</evidence>
<dbReference type="OrthoDB" id="189226at2759"/>
<comment type="similarity">
    <text evidence="1">Belongs to the 1-acyl-sn-glycerol-3-phosphate acyltransferase family.</text>
</comment>
<accession>R7Z4Y4</accession>
<dbReference type="Pfam" id="PF16076">
    <property type="entry name" value="Acyltransf_C"/>
    <property type="match status" value="1"/>
</dbReference>
<evidence type="ECO:0000259" key="5">
    <source>
        <dbReference type="SMART" id="SM00563"/>
    </source>
</evidence>
<keyword evidence="3" id="KW-0012">Acyltransferase</keyword>
<dbReference type="PANTHER" id="PTHR10983:SF16">
    <property type="entry name" value="LYSOCARDIOLIPIN ACYLTRANSFERASE 1"/>
    <property type="match status" value="1"/>
</dbReference>
<keyword evidence="2" id="KW-0808">Transferase</keyword>
<dbReference type="eggNOG" id="KOG1505">
    <property type="taxonomic scope" value="Eukaryota"/>
</dbReference>
<dbReference type="Proteomes" id="UP000016924">
    <property type="component" value="Unassembled WGS sequence"/>
</dbReference>